<sequence>MLRKPVVLDTCAIAYLFLSGELDTKHQVSKELLSYIEDNGAIILSISFAELECLIRKNYNSLSSKNVDELYKELSKAFDIVDIDTDLWLEAVRLEWEHKDPADRLIVAYAKYYNYPVATSDLKIKSYYDNTII</sequence>
<evidence type="ECO:0000313" key="3">
    <source>
        <dbReference type="Proteomes" id="UP000249910"/>
    </source>
</evidence>
<dbReference type="Pfam" id="PF01850">
    <property type="entry name" value="PIN"/>
    <property type="match status" value="1"/>
</dbReference>
<evidence type="ECO:0000259" key="1">
    <source>
        <dbReference type="SMART" id="SM00670"/>
    </source>
</evidence>
<evidence type="ECO:0000313" key="2">
    <source>
        <dbReference type="EMBL" id="ASG68916.1"/>
    </source>
</evidence>
<protein>
    <recommendedName>
        <fullName evidence="1">PIN domain-containing protein</fullName>
    </recommendedName>
</protein>
<dbReference type="SMART" id="SM00670">
    <property type="entry name" value="PINc"/>
    <property type="match status" value="1"/>
</dbReference>
<accession>A0ABM6M276</accession>
<dbReference type="SUPFAM" id="SSF88723">
    <property type="entry name" value="PIN domain-like"/>
    <property type="match status" value="1"/>
</dbReference>
<gene>
    <name evidence="2" type="ORF">CDV26_11490</name>
</gene>
<dbReference type="RefSeq" id="WP_088773368.1">
    <property type="nucleotide sequence ID" value="NZ_AP023082.1"/>
</dbReference>
<dbReference type="InterPro" id="IPR052919">
    <property type="entry name" value="TA_system_RNase"/>
</dbReference>
<proteinExistence type="predicted"/>
<dbReference type="Proteomes" id="UP000249910">
    <property type="component" value="Chromosome"/>
</dbReference>
<dbReference type="InterPro" id="IPR002716">
    <property type="entry name" value="PIN_dom"/>
</dbReference>
<feature type="domain" description="PIN" evidence="1">
    <location>
        <begin position="4"/>
        <end position="126"/>
    </location>
</feature>
<dbReference type="Gene3D" id="3.40.50.1010">
    <property type="entry name" value="5'-nuclease"/>
    <property type="match status" value="1"/>
</dbReference>
<organism evidence="2 3">
    <name type="scientific">Francisella halioticida</name>
    <dbReference type="NCBI Taxonomy" id="549298"/>
    <lineage>
        <taxon>Bacteria</taxon>
        <taxon>Pseudomonadati</taxon>
        <taxon>Pseudomonadota</taxon>
        <taxon>Gammaproteobacteria</taxon>
        <taxon>Thiotrichales</taxon>
        <taxon>Francisellaceae</taxon>
        <taxon>Francisella</taxon>
    </lineage>
</organism>
<reference evidence="2 3" key="1">
    <citation type="submission" date="2017-06" db="EMBL/GenBank/DDBJ databases">
        <title>Complete genome of Francisella halioticida.</title>
        <authorList>
            <person name="Sjodin A."/>
        </authorList>
    </citation>
    <scope>NUCLEOTIDE SEQUENCE [LARGE SCALE GENOMIC DNA]</scope>
    <source>
        <strain evidence="2 3">DSM 23729</strain>
    </source>
</reference>
<dbReference type="EMBL" id="CP022132">
    <property type="protein sequence ID" value="ASG68916.1"/>
    <property type="molecule type" value="Genomic_DNA"/>
</dbReference>
<name>A0ABM6M276_9GAMM</name>
<dbReference type="PANTHER" id="PTHR36173">
    <property type="entry name" value="RIBONUCLEASE VAPC16-RELATED"/>
    <property type="match status" value="1"/>
</dbReference>
<keyword evidence="3" id="KW-1185">Reference proteome</keyword>
<dbReference type="InterPro" id="IPR029060">
    <property type="entry name" value="PIN-like_dom_sf"/>
</dbReference>
<dbReference type="PANTHER" id="PTHR36173:SF1">
    <property type="entry name" value="RIBONUCLEASE VAPC22"/>
    <property type="match status" value="1"/>
</dbReference>